<reference evidence="2 3" key="1">
    <citation type="journal article" date="2019" name="Commun. Biol.">
        <title>The bagworm genome reveals a unique fibroin gene that provides high tensile strength.</title>
        <authorList>
            <person name="Kono N."/>
            <person name="Nakamura H."/>
            <person name="Ohtoshi R."/>
            <person name="Tomita M."/>
            <person name="Numata K."/>
            <person name="Arakawa K."/>
        </authorList>
    </citation>
    <scope>NUCLEOTIDE SEQUENCE [LARGE SCALE GENOMIC DNA]</scope>
</reference>
<dbReference type="EMBL" id="BGZK01000530">
    <property type="protein sequence ID" value="GBP48772.1"/>
    <property type="molecule type" value="Genomic_DNA"/>
</dbReference>
<dbReference type="Proteomes" id="UP000299102">
    <property type="component" value="Unassembled WGS sequence"/>
</dbReference>
<feature type="compositionally biased region" description="Basic and acidic residues" evidence="1">
    <location>
        <begin position="64"/>
        <end position="77"/>
    </location>
</feature>
<name>A0A4C1WE77_EUMVA</name>
<proteinExistence type="predicted"/>
<protein>
    <submittedName>
        <fullName evidence="2">Uncharacterized protein</fullName>
    </submittedName>
</protein>
<sequence length="90" mass="10578">MAAISYPFFEKYVAVLFSRLTLILHFLNRSPKSVNRCFKMGRMNGGRQRYSFYAAITDTQPAREMQKESERRNREQRGANSAILHFDKNI</sequence>
<dbReference type="AlphaFoldDB" id="A0A4C1WE77"/>
<feature type="region of interest" description="Disordered" evidence="1">
    <location>
        <begin position="61"/>
        <end position="90"/>
    </location>
</feature>
<evidence type="ECO:0000313" key="2">
    <source>
        <dbReference type="EMBL" id="GBP48772.1"/>
    </source>
</evidence>
<evidence type="ECO:0000256" key="1">
    <source>
        <dbReference type="SAM" id="MobiDB-lite"/>
    </source>
</evidence>
<comment type="caution">
    <text evidence="2">The sequence shown here is derived from an EMBL/GenBank/DDBJ whole genome shotgun (WGS) entry which is preliminary data.</text>
</comment>
<evidence type="ECO:0000313" key="3">
    <source>
        <dbReference type="Proteomes" id="UP000299102"/>
    </source>
</evidence>
<accession>A0A4C1WE77</accession>
<gene>
    <name evidence="2" type="ORF">EVAR_32795_1</name>
</gene>
<organism evidence="2 3">
    <name type="scientific">Eumeta variegata</name>
    <name type="common">Bagworm moth</name>
    <name type="synonym">Eumeta japonica</name>
    <dbReference type="NCBI Taxonomy" id="151549"/>
    <lineage>
        <taxon>Eukaryota</taxon>
        <taxon>Metazoa</taxon>
        <taxon>Ecdysozoa</taxon>
        <taxon>Arthropoda</taxon>
        <taxon>Hexapoda</taxon>
        <taxon>Insecta</taxon>
        <taxon>Pterygota</taxon>
        <taxon>Neoptera</taxon>
        <taxon>Endopterygota</taxon>
        <taxon>Lepidoptera</taxon>
        <taxon>Glossata</taxon>
        <taxon>Ditrysia</taxon>
        <taxon>Tineoidea</taxon>
        <taxon>Psychidae</taxon>
        <taxon>Oiketicinae</taxon>
        <taxon>Eumeta</taxon>
    </lineage>
</organism>
<keyword evidence="3" id="KW-1185">Reference proteome</keyword>